<feature type="transmembrane region" description="Helical" evidence="2">
    <location>
        <begin position="6"/>
        <end position="25"/>
    </location>
</feature>
<evidence type="ECO:0000313" key="3">
    <source>
        <dbReference type="EMBL" id="MDC3418398.1"/>
    </source>
</evidence>
<sequence>MEIIIGYFLGAFVLVLLFISLFKMASNRMTNSKRELNERIDNLERRIKDLDNK</sequence>
<accession>A0A9X3WGW2</accession>
<dbReference type="RefSeq" id="WP_272447461.1">
    <property type="nucleotide sequence ID" value="NZ_JAMQKC010000026.1"/>
</dbReference>
<dbReference type="AlphaFoldDB" id="A0A9X3WGW2"/>
<evidence type="ECO:0000256" key="1">
    <source>
        <dbReference type="SAM" id="Coils"/>
    </source>
</evidence>
<comment type="caution">
    <text evidence="3">The sequence shown here is derived from an EMBL/GenBank/DDBJ whole genome shotgun (WGS) entry which is preliminary data.</text>
</comment>
<dbReference type="Proteomes" id="UP001145069">
    <property type="component" value="Unassembled WGS sequence"/>
</dbReference>
<dbReference type="EMBL" id="JAMQKC010000026">
    <property type="protein sequence ID" value="MDC3418398.1"/>
    <property type="molecule type" value="Genomic_DNA"/>
</dbReference>
<keyword evidence="2" id="KW-0472">Membrane</keyword>
<evidence type="ECO:0000313" key="4">
    <source>
        <dbReference type="Proteomes" id="UP001145069"/>
    </source>
</evidence>
<organism evidence="3 4">
    <name type="scientific">Aquibacillus salsiterrae</name>
    <dbReference type="NCBI Taxonomy" id="2950439"/>
    <lineage>
        <taxon>Bacteria</taxon>
        <taxon>Bacillati</taxon>
        <taxon>Bacillota</taxon>
        <taxon>Bacilli</taxon>
        <taxon>Bacillales</taxon>
        <taxon>Bacillaceae</taxon>
        <taxon>Aquibacillus</taxon>
    </lineage>
</organism>
<proteinExistence type="predicted"/>
<evidence type="ECO:0000256" key="2">
    <source>
        <dbReference type="SAM" id="Phobius"/>
    </source>
</evidence>
<name>A0A9X3WGW2_9BACI</name>
<evidence type="ECO:0008006" key="5">
    <source>
        <dbReference type="Google" id="ProtNLM"/>
    </source>
</evidence>
<protein>
    <recommendedName>
        <fullName evidence="5">DUF4083 domain-containing protein</fullName>
    </recommendedName>
</protein>
<keyword evidence="4" id="KW-1185">Reference proteome</keyword>
<keyword evidence="2" id="KW-1133">Transmembrane helix</keyword>
<keyword evidence="1" id="KW-0175">Coiled coil</keyword>
<reference evidence="3" key="1">
    <citation type="submission" date="2022-06" db="EMBL/GenBank/DDBJ databases">
        <title>Aquibacillus sp. a new bacterium isolated from soil saline samples.</title>
        <authorList>
            <person name="Galisteo C."/>
            <person name="De La Haba R."/>
            <person name="Sanchez-Porro C."/>
            <person name="Ventosa A."/>
        </authorList>
    </citation>
    <scope>NUCLEOTIDE SEQUENCE</scope>
    <source>
        <strain evidence="3">3ASR75-54</strain>
    </source>
</reference>
<keyword evidence="2" id="KW-0812">Transmembrane</keyword>
<gene>
    <name evidence="3" type="ORF">NC799_16070</name>
</gene>
<feature type="coiled-coil region" evidence="1">
    <location>
        <begin position="26"/>
        <end position="53"/>
    </location>
</feature>